<keyword evidence="2" id="KW-0472">Membrane</keyword>
<evidence type="ECO:0000256" key="2">
    <source>
        <dbReference type="SAM" id="Phobius"/>
    </source>
</evidence>
<protein>
    <submittedName>
        <fullName evidence="3">Uncharacterized protein</fullName>
    </submittedName>
</protein>
<name>A0A4Y7PP07_9AGAM</name>
<feature type="transmembrane region" description="Helical" evidence="2">
    <location>
        <begin position="12"/>
        <end position="36"/>
    </location>
</feature>
<keyword evidence="4" id="KW-1185">Reference proteome</keyword>
<feature type="region of interest" description="Disordered" evidence="1">
    <location>
        <begin position="329"/>
        <end position="358"/>
    </location>
</feature>
<sequence>MSYHVFRKPSTWPRWIWASVAFAILILPAAITVGFFDRVRDVNCGILPPIDTQRTINLQMDLISVDPLNAVTVLEWLVGGDTCGCNSDCPAVNIFFDVNLLTGAAPKSDPPSNNLLTNPTFVFNRTAACSVGDGAAPLFVTSVYLSFDITKGNREFSSKTSLEDYPFDEYFALAAFYARDNSTGQMVNVNVTPTRGVAVGYRVKSCVYFPSGSYQGGPPALLFSFKRAPLVIAYDIVIVIGQWFITLVLSTVMIKSVLFRYRQSASLLVVPVTTLFTFTQLRATMPGAPTTFGAIIDFASVLPCLAILVMASTLTLLIFLVRDPEKRRVNTSPEDQEQDAAIGGARNDVFGHQSSLST</sequence>
<dbReference type="OrthoDB" id="2923771at2759"/>
<feature type="transmembrane region" description="Helical" evidence="2">
    <location>
        <begin position="231"/>
        <end position="253"/>
    </location>
</feature>
<keyword evidence="2" id="KW-0812">Transmembrane</keyword>
<reference evidence="3 4" key="1">
    <citation type="submission" date="2018-06" db="EMBL/GenBank/DDBJ databases">
        <title>A transcriptomic atlas of mushroom development highlights an independent origin of complex multicellularity.</title>
        <authorList>
            <consortium name="DOE Joint Genome Institute"/>
            <person name="Krizsan K."/>
            <person name="Almasi E."/>
            <person name="Merenyi Z."/>
            <person name="Sahu N."/>
            <person name="Viragh M."/>
            <person name="Koszo T."/>
            <person name="Mondo S."/>
            <person name="Kiss B."/>
            <person name="Balint B."/>
            <person name="Kues U."/>
            <person name="Barry K."/>
            <person name="Hegedus J.C."/>
            <person name="Henrissat B."/>
            <person name="Johnson J."/>
            <person name="Lipzen A."/>
            <person name="Ohm R."/>
            <person name="Nagy I."/>
            <person name="Pangilinan J."/>
            <person name="Yan J."/>
            <person name="Xiong Y."/>
            <person name="Grigoriev I.V."/>
            <person name="Hibbett D.S."/>
            <person name="Nagy L.G."/>
        </authorList>
    </citation>
    <scope>NUCLEOTIDE SEQUENCE [LARGE SCALE GENOMIC DNA]</scope>
    <source>
        <strain evidence="3 4">SZMC22713</strain>
    </source>
</reference>
<organism evidence="3 4">
    <name type="scientific">Rickenella mellea</name>
    <dbReference type="NCBI Taxonomy" id="50990"/>
    <lineage>
        <taxon>Eukaryota</taxon>
        <taxon>Fungi</taxon>
        <taxon>Dikarya</taxon>
        <taxon>Basidiomycota</taxon>
        <taxon>Agaricomycotina</taxon>
        <taxon>Agaricomycetes</taxon>
        <taxon>Hymenochaetales</taxon>
        <taxon>Rickenellaceae</taxon>
        <taxon>Rickenella</taxon>
    </lineage>
</organism>
<dbReference type="EMBL" id="ML170232">
    <property type="protein sequence ID" value="TDL16925.1"/>
    <property type="molecule type" value="Genomic_DNA"/>
</dbReference>
<gene>
    <name evidence="3" type="ORF">BD410DRAFT_794837</name>
</gene>
<dbReference type="Pfam" id="PF14494">
    <property type="entry name" value="DUF4436"/>
    <property type="match status" value="1"/>
</dbReference>
<dbReference type="InterPro" id="IPR027948">
    <property type="entry name" value="DUF4436"/>
</dbReference>
<dbReference type="STRING" id="50990.A0A4Y7PP07"/>
<proteinExistence type="predicted"/>
<evidence type="ECO:0000313" key="3">
    <source>
        <dbReference type="EMBL" id="TDL16925.1"/>
    </source>
</evidence>
<feature type="transmembrane region" description="Helical" evidence="2">
    <location>
        <begin position="295"/>
        <end position="321"/>
    </location>
</feature>
<keyword evidence="2" id="KW-1133">Transmembrane helix</keyword>
<accession>A0A4Y7PP07</accession>
<evidence type="ECO:0000313" key="4">
    <source>
        <dbReference type="Proteomes" id="UP000294933"/>
    </source>
</evidence>
<feature type="transmembrane region" description="Helical" evidence="2">
    <location>
        <begin position="265"/>
        <end position="283"/>
    </location>
</feature>
<dbReference type="VEuPathDB" id="FungiDB:BD410DRAFT_794837"/>
<evidence type="ECO:0000256" key="1">
    <source>
        <dbReference type="SAM" id="MobiDB-lite"/>
    </source>
</evidence>
<dbReference type="Proteomes" id="UP000294933">
    <property type="component" value="Unassembled WGS sequence"/>
</dbReference>
<dbReference type="AlphaFoldDB" id="A0A4Y7PP07"/>